<gene>
    <name evidence="8" type="primary">cmk</name>
    <name evidence="10" type="ordered locus">Sterm_2690</name>
</gene>
<comment type="subcellular location">
    <subcellularLocation>
        <location evidence="8">Cytoplasm</location>
    </subcellularLocation>
</comment>
<dbReference type="HOGENOM" id="CLU_079959_0_2_0"/>
<reference evidence="11" key="1">
    <citation type="submission" date="2009-09" db="EMBL/GenBank/DDBJ databases">
        <title>The complete chromosome of Sebaldella termitidis ATCC 33386.</title>
        <authorList>
            <consortium name="US DOE Joint Genome Institute (JGI-PGF)"/>
            <person name="Lucas S."/>
            <person name="Copeland A."/>
            <person name="Lapidus A."/>
            <person name="Glavina del Rio T."/>
            <person name="Dalin E."/>
            <person name="Tice H."/>
            <person name="Bruce D."/>
            <person name="Goodwin L."/>
            <person name="Pitluck S."/>
            <person name="Kyrpides N."/>
            <person name="Mavromatis K."/>
            <person name="Ivanova N."/>
            <person name="Mikhailova N."/>
            <person name="Sims D."/>
            <person name="Meincke L."/>
            <person name="Brettin T."/>
            <person name="Detter J.C."/>
            <person name="Han C."/>
            <person name="Larimer F."/>
            <person name="Land M."/>
            <person name="Hauser L."/>
            <person name="Markowitz V."/>
            <person name="Cheng J.F."/>
            <person name="Hugenholtz P."/>
            <person name="Woyke T."/>
            <person name="Wu D."/>
            <person name="Eisen J.A."/>
        </authorList>
    </citation>
    <scope>NUCLEOTIDE SEQUENCE [LARGE SCALE GENOMIC DNA]</scope>
    <source>
        <strain evidence="11">ATCC 33386 / NCTC 11300</strain>
    </source>
</reference>
<keyword evidence="3 8" id="KW-0547">Nucleotide-binding</keyword>
<evidence type="ECO:0000256" key="5">
    <source>
        <dbReference type="ARBA" id="ARBA00022840"/>
    </source>
</evidence>
<dbReference type="SUPFAM" id="SSF52540">
    <property type="entry name" value="P-loop containing nucleoside triphosphate hydrolases"/>
    <property type="match status" value="1"/>
</dbReference>
<feature type="domain" description="Cytidylate kinase" evidence="9">
    <location>
        <begin position="3"/>
        <end position="212"/>
    </location>
</feature>
<dbReference type="InterPro" id="IPR003136">
    <property type="entry name" value="Cytidylate_kin"/>
</dbReference>
<evidence type="ECO:0000256" key="6">
    <source>
        <dbReference type="ARBA" id="ARBA00047615"/>
    </source>
</evidence>
<dbReference type="GO" id="GO:0005829">
    <property type="term" value="C:cytosol"/>
    <property type="evidence" value="ECO:0007669"/>
    <property type="project" value="TreeGrafter"/>
</dbReference>
<evidence type="ECO:0000313" key="11">
    <source>
        <dbReference type="Proteomes" id="UP000000845"/>
    </source>
</evidence>
<evidence type="ECO:0000259" key="9">
    <source>
        <dbReference type="Pfam" id="PF02224"/>
    </source>
</evidence>
<dbReference type="HAMAP" id="MF_00238">
    <property type="entry name" value="Cytidyl_kinase_type1"/>
    <property type="match status" value="1"/>
</dbReference>
<dbReference type="Proteomes" id="UP000000845">
    <property type="component" value="Chromosome"/>
</dbReference>
<evidence type="ECO:0000256" key="3">
    <source>
        <dbReference type="ARBA" id="ARBA00022741"/>
    </source>
</evidence>
<dbReference type="eggNOG" id="COG0283">
    <property type="taxonomic scope" value="Bacteria"/>
</dbReference>
<dbReference type="GO" id="GO:0036431">
    <property type="term" value="F:dCMP kinase activity"/>
    <property type="evidence" value="ECO:0007669"/>
    <property type="project" value="InterPro"/>
</dbReference>
<keyword evidence="2 8" id="KW-0808">Transferase</keyword>
<comment type="catalytic activity">
    <reaction evidence="7 8">
        <text>CMP + ATP = CDP + ADP</text>
        <dbReference type="Rhea" id="RHEA:11600"/>
        <dbReference type="ChEBI" id="CHEBI:30616"/>
        <dbReference type="ChEBI" id="CHEBI:58069"/>
        <dbReference type="ChEBI" id="CHEBI:60377"/>
        <dbReference type="ChEBI" id="CHEBI:456216"/>
        <dbReference type="EC" id="2.7.4.25"/>
    </reaction>
</comment>
<organism evidence="10 11">
    <name type="scientific">Sebaldella termitidis (strain ATCC 33386 / NCTC 11300)</name>
    <dbReference type="NCBI Taxonomy" id="526218"/>
    <lineage>
        <taxon>Bacteria</taxon>
        <taxon>Fusobacteriati</taxon>
        <taxon>Fusobacteriota</taxon>
        <taxon>Fusobacteriia</taxon>
        <taxon>Fusobacteriales</taxon>
        <taxon>Leptotrichiaceae</taxon>
        <taxon>Sebaldella</taxon>
    </lineage>
</organism>
<dbReference type="InterPro" id="IPR027417">
    <property type="entry name" value="P-loop_NTPase"/>
</dbReference>
<comment type="catalytic activity">
    <reaction evidence="6 8">
        <text>dCMP + ATP = dCDP + ADP</text>
        <dbReference type="Rhea" id="RHEA:25094"/>
        <dbReference type="ChEBI" id="CHEBI:30616"/>
        <dbReference type="ChEBI" id="CHEBI:57566"/>
        <dbReference type="ChEBI" id="CHEBI:58593"/>
        <dbReference type="ChEBI" id="CHEBI:456216"/>
        <dbReference type="EC" id="2.7.4.25"/>
    </reaction>
</comment>
<dbReference type="GO" id="GO:0036430">
    <property type="term" value="F:CMP kinase activity"/>
    <property type="evidence" value="ECO:0007669"/>
    <property type="project" value="RHEA"/>
</dbReference>
<dbReference type="Pfam" id="PF02224">
    <property type="entry name" value="Cytidylate_kin"/>
    <property type="match status" value="1"/>
</dbReference>
<dbReference type="KEGG" id="str:Sterm_2690"/>
<keyword evidence="11" id="KW-1185">Reference proteome</keyword>
<comment type="similarity">
    <text evidence="1 8">Belongs to the cytidylate kinase family. Type 1 subfamily.</text>
</comment>
<dbReference type="GO" id="GO:0005524">
    <property type="term" value="F:ATP binding"/>
    <property type="evidence" value="ECO:0007669"/>
    <property type="project" value="UniProtKB-UniRule"/>
</dbReference>
<evidence type="ECO:0000256" key="2">
    <source>
        <dbReference type="ARBA" id="ARBA00022679"/>
    </source>
</evidence>
<sequence length="218" mass="25147">MIIAVDGPAGSGKSTVSKMIADELGITYLDTGAMYRLFAYKLMKENIDFSDREKELKLLEDLNIDMKDNRFYLDNEDVTDKIRTRETSSNASKISVVKEVREKMVELQREFSKSKDVILDGRDIGTVVFPNADLKVYLNADPEIRAERRCKELRNKGENVEYEEILREITKRDYNDMHRKESPLKIAEDAVILDSTSLSAEEIKDKIKKLVEEKTKKI</sequence>
<dbReference type="AlphaFoldDB" id="D1AMG1"/>
<keyword evidence="8" id="KW-0963">Cytoplasm</keyword>
<reference evidence="10 11" key="2">
    <citation type="journal article" date="2010" name="Stand. Genomic Sci.">
        <title>Complete genome sequence of Sebaldella termitidis type strain (NCTC 11300).</title>
        <authorList>
            <person name="Harmon-Smith M."/>
            <person name="Celia L."/>
            <person name="Chertkov O."/>
            <person name="Lapidus A."/>
            <person name="Copeland A."/>
            <person name="Glavina Del Rio T."/>
            <person name="Nolan M."/>
            <person name="Lucas S."/>
            <person name="Tice H."/>
            <person name="Cheng J.F."/>
            <person name="Han C."/>
            <person name="Detter J.C."/>
            <person name="Bruce D."/>
            <person name="Goodwin L."/>
            <person name="Pitluck S."/>
            <person name="Pati A."/>
            <person name="Liolios K."/>
            <person name="Ivanova N."/>
            <person name="Mavromatis K."/>
            <person name="Mikhailova N."/>
            <person name="Chen A."/>
            <person name="Palaniappan K."/>
            <person name="Land M."/>
            <person name="Hauser L."/>
            <person name="Chang Y.J."/>
            <person name="Jeffries C.D."/>
            <person name="Brettin T."/>
            <person name="Goker M."/>
            <person name="Beck B."/>
            <person name="Bristow J."/>
            <person name="Eisen J.A."/>
            <person name="Markowitz V."/>
            <person name="Hugenholtz P."/>
            <person name="Kyrpides N.C."/>
            <person name="Klenk H.P."/>
            <person name="Chen F."/>
        </authorList>
    </citation>
    <scope>NUCLEOTIDE SEQUENCE [LARGE SCALE GENOMIC DNA]</scope>
    <source>
        <strain evidence="11">ATCC 33386 / NCTC 11300</strain>
    </source>
</reference>
<evidence type="ECO:0000256" key="4">
    <source>
        <dbReference type="ARBA" id="ARBA00022777"/>
    </source>
</evidence>
<dbReference type="STRING" id="526218.Sterm_2690"/>
<evidence type="ECO:0000256" key="7">
    <source>
        <dbReference type="ARBA" id="ARBA00048478"/>
    </source>
</evidence>
<feature type="binding site" evidence="8">
    <location>
        <begin position="7"/>
        <end position="15"/>
    </location>
    <ligand>
        <name>ATP</name>
        <dbReference type="ChEBI" id="CHEBI:30616"/>
    </ligand>
</feature>
<proteinExistence type="inferred from homology"/>
<dbReference type="CDD" id="cd02020">
    <property type="entry name" value="CMPK"/>
    <property type="match status" value="1"/>
</dbReference>
<dbReference type="InterPro" id="IPR011994">
    <property type="entry name" value="Cytidylate_kinase_dom"/>
</dbReference>
<keyword evidence="4 8" id="KW-0418">Kinase</keyword>
<dbReference type="NCBIfam" id="TIGR00017">
    <property type="entry name" value="cmk"/>
    <property type="match status" value="1"/>
</dbReference>
<protein>
    <recommendedName>
        <fullName evidence="8">Cytidylate kinase</fullName>
        <shortName evidence="8">CK</shortName>
        <ecNumber evidence="8">2.7.4.25</ecNumber>
    </recommendedName>
    <alternativeName>
        <fullName evidence="8">Cytidine monophosphate kinase</fullName>
        <shortName evidence="8">CMP kinase</shortName>
    </alternativeName>
</protein>
<dbReference type="GO" id="GO:0015949">
    <property type="term" value="P:nucleobase-containing small molecule interconversion"/>
    <property type="evidence" value="ECO:0007669"/>
    <property type="project" value="TreeGrafter"/>
</dbReference>
<accession>D1AMG1</accession>
<dbReference type="PANTHER" id="PTHR21299:SF2">
    <property type="entry name" value="CYTIDYLATE KINASE"/>
    <property type="match status" value="1"/>
</dbReference>
<dbReference type="PANTHER" id="PTHR21299">
    <property type="entry name" value="CYTIDYLATE KINASE/PANTOATE-BETA-ALANINE LIGASE"/>
    <property type="match status" value="1"/>
</dbReference>
<keyword evidence="5 8" id="KW-0067">ATP-binding</keyword>
<evidence type="ECO:0000313" key="10">
    <source>
        <dbReference type="EMBL" id="ACZ09535.1"/>
    </source>
</evidence>
<dbReference type="EMBL" id="CP001739">
    <property type="protein sequence ID" value="ACZ09535.1"/>
    <property type="molecule type" value="Genomic_DNA"/>
</dbReference>
<dbReference type="RefSeq" id="WP_012862129.1">
    <property type="nucleotide sequence ID" value="NC_013517.1"/>
</dbReference>
<evidence type="ECO:0000256" key="1">
    <source>
        <dbReference type="ARBA" id="ARBA00009427"/>
    </source>
</evidence>
<dbReference type="GO" id="GO:0006220">
    <property type="term" value="P:pyrimidine nucleotide metabolic process"/>
    <property type="evidence" value="ECO:0007669"/>
    <property type="project" value="UniProtKB-UniRule"/>
</dbReference>
<dbReference type="Gene3D" id="3.40.50.300">
    <property type="entry name" value="P-loop containing nucleotide triphosphate hydrolases"/>
    <property type="match status" value="1"/>
</dbReference>
<name>D1AMG1_SEBTE</name>
<evidence type="ECO:0000256" key="8">
    <source>
        <dbReference type="HAMAP-Rule" id="MF_00238"/>
    </source>
</evidence>
<dbReference type="EC" id="2.7.4.25" evidence="8"/>